<dbReference type="RefSeq" id="WP_220370420.1">
    <property type="nucleotide sequence ID" value="NZ_JAEUAO010000001.1"/>
</dbReference>
<evidence type="ECO:0000313" key="2">
    <source>
        <dbReference type="EMBL" id="MBW9062362.1"/>
    </source>
</evidence>
<feature type="transmembrane region" description="Helical" evidence="1">
    <location>
        <begin position="48"/>
        <end position="66"/>
    </location>
</feature>
<dbReference type="EMBL" id="JAEUAO010000001">
    <property type="protein sequence ID" value="MBW9062362.1"/>
    <property type="molecule type" value="Genomic_DNA"/>
</dbReference>
<gene>
    <name evidence="2" type="ORF">JNB71_03425</name>
</gene>
<name>A0ABS7H551_9HYPH</name>
<evidence type="ECO:0000313" key="3">
    <source>
        <dbReference type="Proteomes" id="UP000757604"/>
    </source>
</evidence>
<evidence type="ECO:0008006" key="4">
    <source>
        <dbReference type="Google" id="ProtNLM"/>
    </source>
</evidence>
<keyword evidence="1" id="KW-1133">Transmembrane helix</keyword>
<keyword evidence="1" id="KW-0472">Membrane</keyword>
<reference evidence="2 3" key="1">
    <citation type="journal article" date="2021" name="MBio">
        <title>Poor Competitiveness of Bradyrhizobium in Pigeon Pea Root Colonization in Indian Soils.</title>
        <authorList>
            <person name="Chalasani D."/>
            <person name="Basu A."/>
            <person name="Pullabhotla S.V.S.R.N."/>
            <person name="Jorrin B."/>
            <person name="Neal A.L."/>
            <person name="Poole P.S."/>
            <person name="Podile A.R."/>
            <person name="Tkacz A."/>
        </authorList>
    </citation>
    <scope>NUCLEOTIDE SEQUENCE [LARGE SCALE GENOMIC DNA]</scope>
    <source>
        <strain evidence="2 3">HU44</strain>
    </source>
</reference>
<sequence length="81" mass="8546">MNSNLFHNILNVVIALLGFVTAILLATGCTTLPGGAIECSKSFVDPTYTTIAIAVLGAMKTAVNILRDGFIGLFKPQPPIR</sequence>
<accession>A0ABS7H551</accession>
<feature type="transmembrane region" description="Helical" evidence="1">
    <location>
        <begin position="12"/>
        <end position="36"/>
    </location>
</feature>
<protein>
    <recommendedName>
        <fullName evidence="4">TMhelix containing protein</fullName>
    </recommendedName>
</protein>
<evidence type="ECO:0000256" key="1">
    <source>
        <dbReference type="SAM" id="Phobius"/>
    </source>
</evidence>
<comment type="caution">
    <text evidence="2">The sequence shown here is derived from an EMBL/GenBank/DDBJ whole genome shotgun (WGS) entry which is preliminary data.</text>
</comment>
<dbReference type="Proteomes" id="UP000757604">
    <property type="component" value="Unassembled WGS sequence"/>
</dbReference>
<proteinExistence type="predicted"/>
<organism evidence="2 3">
    <name type="scientific">Rhizobium herbae</name>
    <dbReference type="NCBI Taxonomy" id="508661"/>
    <lineage>
        <taxon>Bacteria</taxon>
        <taxon>Pseudomonadati</taxon>
        <taxon>Pseudomonadota</taxon>
        <taxon>Alphaproteobacteria</taxon>
        <taxon>Hyphomicrobiales</taxon>
        <taxon>Rhizobiaceae</taxon>
        <taxon>Rhizobium/Agrobacterium group</taxon>
        <taxon>Rhizobium</taxon>
    </lineage>
</organism>
<keyword evidence="1" id="KW-0812">Transmembrane</keyword>
<keyword evidence="3" id="KW-1185">Reference proteome</keyword>